<dbReference type="InterPro" id="IPR023459">
    <property type="entry name" value="Tscrpt_elong_fac_GreA/B_fam"/>
</dbReference>
<dbReference type="PANTHER" id="PTHR30437:SF4">
    <property type="entry name" value="TRANSCRIPTION ELONGATION FACTOR GREA"/>
    <property type="match status" value="1"/>
</dbReference>
<organism evidence="12 13">
    <name type="scientific">Methylobacterium haplocladii</name>
    <dbReference type="NCBI Taxonomy" id="1176176"/>
    <lineage>
        <taxon>Bacteria</taxon>
        <taxon>Pseudomonadati</taxon>
        <taxon>Pseudomonadota</taxon>
        <taxon>Alphaproteobacteria</taxon>
        <taxon>Hyphomicrobiales</taxon>
        <taxon>Methylobacteriaceae</taxon>
        <taxon>Methylobacterium</taxon>
    </lineage>
</organism>
<reference evidence="12 13" key="1">
    <citation type="submission" date="2019-07" db="EMBL/GenBank/DDBJ databases">
        <title>Whole genome shotgun sequence of Methylobacterium haplocladii NBRC 107714.</title>
        <authorList>
            <person name="Hosoyama A."/>
            <person name="Uohara A."/>
            <person name="Ohji S."/>
            <person name="Ichikawa N."/>
        </authorList>
    </citation>
    <scope>NUCLEOTIDE SEQUENCE [LARGE SCALE GENOMIC DNA]</scope>
    <source>
        <strain evidence="12 13">NBRC 107714</strain>
    </source>
</reference>
<proteinExistence type="inferred from homology"/>
<dbReference type="OrthoDB" id="9808774at2"/>
<dbReference type="InterPro" id="IPR028624">
    <property type="entry name" value="Tscrpt_elong_fac_GreA/B"/>
</dbReference>
<evidence type="ECO:0000256" key="4">
    <source>
        <dbReference type="ARBA" id="ARBA00023125"/>
    </source>
</evidence>
<dbReference type="FunFam" id="1.10.287.180:FF:000001">
    <property type="entry name" value="Transcription elongation factor GreA"/>
    <property type="match status" value="1"/>
</dbReference>
<evidence type="ECO:0000256" key="3">
    <source>
        <dbReference type="ARBA" id="ARBA00023015"/>
    </source>
</evidence>
<dbReference type="Gene3D" id="3.10.50.30">
    <property type="entry name" value="Transcription elongation factor, GreA/GreB, C-terminal domain"/>
    <property type="match status" value="1"/>
</dbReference>
<dbReference type="GO" id="GO:0032784">
    <property type="term" value="P:regulation of DNA-templated transcription elongation"/>
    <property type="evidence" value="ECO:0007669"/>
    <property type="project" value="UniProtKB-UniRule"/>
</dbReference>
<dbReference type="FunFam" id="3.10.50.30:FF:000001">
    <property type="entry name" value="Transcription elongation factor GreA"/>
    <property type="match status" value="1"/>
</dbReference>
<comment type="similarity">
    <text evidence="1 8 9">Belongs to the GreA/GreB family.</text>
</comment>
<dbReference type="HAMAP" id="MF_00105">
    <property type="entry name" value="GreA_GreB"/>
    <property type="match status" value="1"/>
</dbReference>
<dbReference type="SUPFAM" id="SSF46557">
    <property type="entry name" value="GreA transcript cleavage protein, N-terminal domain"/>
    <property type="match status" value="1"/>
</dbReference>
<gene>
    <name evidence="8" type="primary">greA</name>
    <name evidence="12" type="ORF">MHA02_20380</name>
</gene>
<feature type="domain" description="Transcription elongation factor GreA/GreB C-terminal" evidence="10">
    <location>
        <begin position="84"/>
        <end position="158"/>
    </location>
</feature>
<keyword evidence="3 8" id="KW-0805">Transcription regulation</keyword>
<name>A0A512IPN9_9HYPH</name>
<protein>
    <recommendedName>
        <fullName evidence="2 8">Transcription elongation factor GreA</fullName>
    </recommendedName>
    <alternativeName>
        <fullName evidence="7 8">Transcript cleavage factor GreA</fullName>
    </alternativeName>
</protein>
<keyword evidence="5 8" id="KW-0804">Transcription</keyword>
<dbReference type="GO" id="GO:0006354">
    <property type="term" value="P:DNA-templated transcription elongation"/>
    <property type="evidence" value="ECO:0007669"/>
    <property type="project" value="TreeGrafter"/>
</dbReference>
<evidence type="ECO:0000256" key="6">
    <source>
        <dbReference type="ARBA" id="ARBA00024916"/>
    </source>
</evidence>
<dbReference type="Proteomes" id="UP000321258">
    <property type="component" value="Unassembled WGS sequence"/>
</dbReference>
<dbReference type="GO" id="GO:0070063">
    <property type="term" value="F:RNA polymerase binding"/>
    <property type="evidence" value="ECO:0007669"/>
    <property type="project" value="InterPro"/>
</dbReference>
<evidence type="ECO:0000256" key="7">
    <source>
        <dbReference type="ARBA" id="ARBA00030776"/>
    </source>
</evidence>
<keyword evidence="13" id="KW-1185">Reference proteome</keyword>
<dbReference type="InterPro" id="IPR036953">
    <property type="entry name" value="GreA/GreB_C_sf"/>
</dbReference>
<dbReference type="NCBIfam" id="NF001263">
    <property type="entry name" value="PRK00226.1-4"/>
    <property type="match status" value="1"/>
</dbReference>
<evidence type="ECO:0000313" key="13">
    <source>
        <dbReference type="Proteomes" id="UP000321258"/>
    </source>
</evidence>
<evidence type="ECO:0000256" key="5">
    <source>
        <dbReference type="ARBA" id="ARBA00023163"/>
    </source>
</evidence>
<dbReference type="PIRSF" id="PIRSF006092">
    <property type="entry name" value="GreA_GreB"/>
    <property type="match status" value="1"/>
</dbReference>
<evidence type="ECO:0000256" key="8">
    <source>
        <dbReference type="HAMAP-Rule" id="MF_00105"/>
    </source>
</evidence>
<dbReference type="InterPro" id="IPR022691">
    <property type="entry name" value="Tscrpt_elong_fac_GreA/B_N"/>
</dbReference>
<dbReference type="NCBIfam" id="NF001261">
    <property type="entry name" value="PRK00226.1-2"/>
    <property type="match status" value="1"/>
</dbReference>
<dbReference type="AlphaFoldDB" id="A0A512IPN9"/>
<evidence type="ECO:0000313" key="12">
    <source>
        <dbReference type="EMBL" id="GEO99650.1"/>
    </source>
</evidence>
<dbReference type="Pfam" id="PF03449">
    <property type="entry name" value="GreA_GreB_N"/>
    <property type="match status" value="1"/>
</dbReference>
<evidence type="ECO:0000259" key="10">
    <source>
        <dbReference type="Pfam" id="PF01272"/>
    </source>
</evidence>
<comment type="function">
    <text evidence="6 8 9">Necessary for efficient RNA polymerase transcription elongation past template-encoded arresting sites. The arresting sites in DNA have the property of trapping a certain fraction of elongating RNA polymerases that pass through, resulting in locked ternary complexes. Cleavage of the nascent transcript by cleavage factors such as GreA or GreB allows the resumption of elongation from the new 3'terminus. GreA releases sequences of 2 to 3 nucleotides.</text>
</comment>
<evidence type="ECO:0000256" key="2">
    <source>
        <dbReference type="ARBA" id="ARBA00013729"/>
    </source>
</evidence>
<dbReference type="PANTHER" id="PTHR30437">
    <property type="entry name" value="TRANSCRIPTION ELONGATION FACTOR GREA"/>
    <property type="match status" value="1"/>
</dbReference>
<dbReference type="SUPFAM" id="SSF54534">
    <property type="entry name" value="FKBP-like"/>
    <property type="match status" value="1"/>
</dbReference>
<dbReference type="InterPro" id="IPR018151">
    <property type="entry name" value="TF_GreA/GreB_CS"/>
</dbReference>
<evidence type="ECO:0000256" key="1">
    <source>
        <dbReference type="ARBA" id="ARBA00008213"/>
    </source>
</evidence>
<dbReference type="EMBL" id="BJZT01000020">
    <property type="protein sequence ID" value="GEO99650.1"/>
    <property type="molecule type" value="Genomic_DNA"/>
</dbReference>
<feature type="domain" description="Transcription elongation factor GreA/GreB N-terminal" evidence="11">
    <location>
        <begin position="6"/>
        <end position="76"/>
    </location>
</feature>
<dbReference type="NCBIfam" id="NF001264">
    <property type="entry name" value="PRK00226.1-5"/>
    <property type="match status" value="1"/>
</dbReference>
<dbReference type="PROSITE" id="PS00830">
    <property type="entry name" value="GREAB_2"/>
    <property type="match status" value="1"/>
</dbReference>
<accession>A0A512IPN9</accession>
<sequence>MAIDKVPITVRGFAAMEEELKHRQQVERPRIVAAISEARAHGDLSENAEYHAAKEAQSHNEGRVLELESMIARAEIIDVSKLSGDRIKFGATVKLIDDDTEEEKTYQIVGEPEADVHAGRVSITSPIARALIGKGAGDTVEVTTPSGGKSYEVVAVKYGA</sequence>
<dbReference type="InterPro" id="IPR001437">
    <property type="entry name" value="Tscrpt_elong_fac_GreA/B_C"/>
</dbReference>
<evidence type="ECO:0000259" key="11">
    <source>
        <dbReference type="Pfam" id="PF03449"/>
    </source>
</evidence>
<dbReference type="Gene3D" id="1.10.287.180">
    <property type="entry name" value="Transcription elongation factor, GreA/GreB, N-terminal domain"/>
    <property type="match status" value="1"/>
</dbReference>
<evidence type="ECO:0000256" key="9">
    <source>
        <dbReference type="RuleBase" id="RU000556"/>
    </source>
</evidence>
<dbReference type="GO" id="GO:0003677">
    <property type="term" value="F:DNA binding"/>
    <property type="evidence" value="ECO:0007669"/>
    <property type="project" value="UniProtKB-UniRule"/>
</dbReference>
<dbReference type="InterPro" id="IPR036805">
    <property type="entry name" value="Tscrpt_elong_fac_GreA/B_N_sf"/>
</dbReference>
<dbReference type="PROSITE" id="PS00829">
    <property type="entry name" value="GREAB_1"/>
    <property type="match status" value="1"/>
</dbReference>
<dbReference type="InterPro" id="IPR006359">
    <property type="entry name" value="Tscrpt_elong_fac_GreA"/>
</dbReference>
<dbReference type="NCBIfam" id="TIGR01462">
    <property type="entry name" value="greA"/>
    <property type="match status" value="1"/>
</dbReference>
<dbReference type="Pfam" id="PF01272">
    <property type="entry name" value="GreA_GreB"/>
    <property type="match status" value="1"/>
</dbReference>
<comment type="caution">
    <text evidence="12">The sequence shown here is derived from an EMBL/GenBank/DDBJ whole genome shotgun (WGS) entry which is preliminary data.</text>
</comment>
<keyword evidence="4 8" id="KW-0238">DNA-binding</keyword>